<keyword evidence="8" id="KW-1185">Reference proteome</keyword>
<dbReference type="RefSeq" id="WP_091240296.1">
    <property type="nucleotide sequence ID" value="NZ_FNIR01000002.1"/>
</dbReference>
<evidence type="ECO:0000256" key="4">
    <source>
        <dbReference type="ARBA" id="ARBA00023163"/>
    </source>
</evidence>
<evidence type="ECO:0000256" key="5">
    <source>
        <dbReference type="PROSITE-ProRule" id="PRU00335"/>
    </source>
</evidence>
<evidence type="ECO:0000256" key="1">
    <source>
        <dbReference type="ARBA" id="ARBA00022491"/>
    </source>
</evidence>
<dbReference type="Proteomes" id="UP000199088">
    <property type="component" value="Unassembled WGS sequence"/>
</dbReference>
<accession>A0A1H0EV93</accession>
<dbReference type="STRING" id="1052260.SAMN05660199_00874"/>
<dbReference type="GO" id="GO:0000976">
    <property type="term" value="F:transcription cis-regulatory region binding"/>
    <property type="evidence" value="ECO:0007669"/>
    <property type="project" value="TreeGrafter"/>
</dbReference>
<evidence type="ECO:0000313" key="8">
    <source>
        <dbReference type="Proteomes" id="UP000199088"/>
    </source>
</evidence>
<dbReference type="EMBL" id="FNIR01000002">
    <property type="protein sequence ID" value="SDN86288.1"/>
    <property type="molecule type" value="Genomic_DNA"/>
</dbReference>
<feature type="DNA-binding region" description="H-T-H motif" evidence="5">
    <location>
        <begin position="50"/>
        <end position="69"/>
    </location>
</feature>
<dbReference type="PROSITE" id="PS50977">
    <property type="entry name" value="HTH_TETR_2"/>
    <property type="match status" value="1"/>
</dbReference>
<dbReference type="PANTHER" id="PTHR30055">
    <property type="entry name" value="HTH-TYPE TRANSCRIPTIONAL REGULATOR RUTR"/>
    <property type="match status" value="1"/>
</dbReference>
<dbReference type="AlphaFoldDB" id="A0A1H0EV93"/>
<dbReference type="InterPro" id="IPR050109">
    <property type="entry name" value="HTH-type_TetR-like_transc_reg"/>
</dbReference>
<keyword evidence="3 5" id="KW-0238">DNA-binding</keyword>
<dbReference type="InterPro" id="IPR009057">
    <property type="entry name" value="Homeodomain-like_sf"/>
</dbReference>
<protein>
    <submittedName>
        <fullName evidence="7">Transcriptional regulator, TetR family</fullName>
    </submittedName>
</protein>
<dbReference type="PRINTS" id="PR00400">
    <property type="entry name" value="TETREPRESSOR"/>
</dbReference>
<dbReference type="Pfam" id="PF02909">
    <property type="entry name" value="TetR_C_1"/>
    <property type="match status" value="1"/>
</dbReference>
<dbReference type="InterPro" id="IPR004111">
    <property type="entry name" value="Repressor_TetR_C"/>
</dbReference>
<dbReference type="GO" id="GO:0045892">
    <property type="term" value="P:negative regulation of DNA-templated transcription"/>
    <property type="evidence" value="ECO:0007669"/>
    <property type="project" value="InterPro"/>
</dbReference>
<evidence type="ECO:0000313" key="7">
    <source>
        <dbReference type="EMBL" id="SDN86288.1"/>
    </source>
</evidence>
<dbReference type="InterPro" id="IPR001647">
    <property type="entry name" value="HTH_TetR"/>
</dbReference>
<name>A0A1H0EV93_9ACTN</name>
<evidence type="ECO:0000259" key="6">
    <source>
        <dbReference type="PROSITE" id="PS50977"/>
    </source>
</evidence>
<dbReference type="GO" id="GO:0046677">
    <property type="term" value="P:response to antibiotic"/>
    <property type="evidence" value="ECO:0007669"/>
    <property type="project" value="InterPro"/>
</dbReference>
<dbReference type="GO" id="GO:0003700">
    <property type="term" value="F:DNA-binding transcription factor activity"/>
    <property type="evidence" value="ECO:0007669"/>
    <property type="project" value="TreeGrafter"/>
</dbReference>
<dbReference type="InterPro" id="IPR003012">
    <property type="entry name" value="Tet_transcr_reg_TetR"/>
</dbReference>
<dbReference type="SUPFAM" id="SSF48498">
    <property type="entry name" value="Tetracyclin repressor-like, C-terminal domain"/>
    <property type="match status" value="1"/>
</dbReference>
<dbReference type="Gene3D" id="1.10.357.10">
    <property type="entry name" value="Tetracycline Repressor, domain 2"/>
    <property type="match status" value="1"/>
</dbReference>
<keyword evidence="4" id="KW-0804">Transcription</keyword>
<evidence type="ECO:0000256" key="3">
    <source>
        <dbReference type="ARBA" id="ARBA00023125"/>
    </source>
</evidence>
<dbReference type="PANTHER" id="PTHR30055:SF151">
    <property type="entry name" value="TRANSCRIPTIONAL REGULATORY PROTEIN"/>
    <property type="match status" value="1"/>
</dbReference>
<feature type="domain" description="HTH tetR-type" evidence="6">
    <location>
        <begin position="29"/>
        <end position="87"/>
    </location>
</feature>
<evidence type="ECO:0000256" key="2">
    <source>
        <dbReference type="ARBA" id="ARBA00023015"/>
    </source>
</evidence>
<proteinExistence type="predicted"/>
<dbReference type="OrthoDB" id="3432043at2"/>
<reference evidence="8" key="1">
    <citation type="submission" date="2016-10" db="EMBL/GenBank/DDBJ databases">
        <authorList>
            <person name="Varghese N."/>
            <person name="Submissions S."/>
        </authorList>
    </citation>
    <scope>NUCLEOTIDE SEQUENCE [LARGE SCALE GENOMIC DNA]</scope>
    <source>
        <strain evidence="8">DSM 45843</strain>
    </source>
</reference>
<sequence length="232" mass="24649">MGSITVKGCDDVNVVPDPDDVPKRRRRRLLSVDAILGAALALVDENGRLTMTELATRLGSSASSIYHHLPGRDAILEALRDRLGQDIGPIPVDQPWDAGLATWLRRYRDAFAAHPNLIPMLTGQTITDPAVLASYEQVTGMLLRGGFAEDEVVLWLSVVDNFTLGSALDLAAPDDVWLPSAPAGGASPTPRMDAAVRAAPRGRERADAAFELGLTALVAGMRAHLDAAADNG</sequence>
<keyword evidence="2" id="KW-0805">Transcription regulation</keyword>
<keyword evidence="1" id="KW-0678">Repressor</keyword>
<dbReference type="Pfam" id="PF00440">
    <property type="entry name" value="TetR_N"/>
    <property type="match status" value="1"/>
</dbReference>
<dbReference type="SUPFAM" id="SSF46689">
    <property type="entry name" value="Homeodomain-like"/>
    <property type="match status" value="1"/>
</dbReference>
<dbReference type="InterPro" id="IPR036271">
    <property type="entry name" value="Tet_transcr_reg_TetR-rel_C_sf"/>
</dbReference>
<organism evidence="7 8">
    <name type="scientific">Klenkia soli</name>
    <dbReference type="NCBI Taxonomy" id="1052260"/>
    <lineage>
        <taxon>Bacteria</taxon>
        <taxon>Bacillati</taxon>
        <taxon>Actinomycetota</taxon>
        <taxon>Actinomycetes</taxon>
        <taxon>Geodermatophilales</taxon>
        <taxon>Geodermatophilaceae</taxon>
        <taxon>Klenkia</taxon>
    </lineage>
</organism>
<gene>
    <name evidence="7" type="ORF">SAMN05660199_00874</name>
</gene>